<dbReference type="InterPro" id="IPR009057">
    <property type="entry name" value="Homeodomain-like_sf"/>
</dbReference>
<dbReference type="SUPFAM" id="SSF48498">
    <property type="entry name" value="Tetracyclin repressor-like, C-terminal domain"/>
    <property type="match status" value="1"/>
</dbReference>
<dbReference type="EMBL" id="BDOQ01000001">
    <property type="protein sequence ID" value="GBG12671.1"/>
    <property type="molecule type" value="Genomic_DNA"/>
</dbReference>
<feature type="domain" description="HTH tetR-type" evidence="5">
    <location>
        <begin position="15"/>
        <end position="75"/>
    </location>
</feature>
<evidence type="ECO:0000256" key="3">
    <source>
        <dbReference type="ARBA" id="ARBA00023163"/>
    </source>
</evidence>
<dbReference type="InterPro" id="IPR036271">
    <property type="entry name" value="Tet_transcr_reg_TetR-rel_C_sf"/>
</dbReference>
<proteinExistence type="predicted"/>
<name>A0A2R5F7L4_9PROT</name>
<dbReference type="OrthoDB" id="270177at2"/>
<dbReference type="Gene3D" id="1.10.10.60">
    <property type="entry name" value="Homeodomain-like"/>
    <property type="match status" value="1"/>
</dbReference>
<evidence type="ECO:0000256" key="4">
    <source>
        <dbReference type="PROSITE-ProRule" id="PRU00335"/>
    </source>
</evidence>
<gene>
    <name evidence="6" type="ORF">NMK_0203</name>
</gene>
<dbReference type="PANTHER" id="PTHR47506:SF1">
    <property type="entry name" value="HTH-TYPE TRANSCRIPTIONAL REGULATOR YJDC"/>
    <property type="match status" value="1"/>
</dbReference>
<sequence length="202" mass="22251">MNISEPKKPRGRPSAFNYDEALQKALMVFWSRGYEGASMAELTEAMGINRPSIYAAYGNKEELFCKALEKYMVGPTAYVAAAMREPTARQVVEAFLTKSAEFLADENTPRGCMIAIGSLFSGADADQVKQALIAYRRGYETALKERFDLAKSQNDLHKSVNTADLAKYVATVHQGMSVQATGDATKEELLAVVHQALKNWPT</sequence>
<dbReference type="Gene3D" id="1.10.357.10">
    <property type="entry name" value="Tetracycline Repressor, domain 2"/>
    <property type="match status" value="1"/>
</dbReference>
<feature type="DNA-binding region" description="H-T-H motif" evidence="4">
    <location>
        <begin position="38"/>
        <end position="57"/>
    </location>
</feature>
<dbReference type="PANTHER" id="PTHR47506">
    <property type="entry name" value="TRANSCRIPTIONAL REGULATORY PROTEIN"/>
    <property type="match status" value="1"/>
</dbReference>
<keyword evidence="7" id="KW-1185">Reference proteome</keyword>
<evidence type="ECO:0000313" key="7">
    <source>
        <dbReference type="Proteomes" id="UP000245081"/>
    </source>
</evidence>
<dbReference type="GO" id="GO:0003677">
    <property type="term" value="F:DNA binding"/>
    <property type="evidence" value="ECO:0007669"/>
    <property type="project" value="UniProtKB-UniRule"/>
</dbReference>
<accession>A0A2R5F7L4</accession>
<dbReference type="Pfam" id="PF00440">
    <property type="entry name" value="TetR_N"/>
    <property type="match status" value="1"/>
</dbReference>
<keyword evidence="1" id="KW-0805">Transcription regulation</keyword>
<protein>
    <submittedName>
        <fullName evidence="6">TetR family transcriptional regulator</fullName>
    </submittedName>
</protein>
<organism evidence="6 7">
    <name type="scientific">Novimethylophilus kurashikiensis</name>
    <dbReference type="NCBI Taxonomy" id="1825523"/>
    <lineage>
        <taxon>Bacteria</taxon>
        <taxon>Pseudomonadati</taxon>
        <taxon>Pseudomonadota</taxon>
        <taxon>Betaproteobacteria</taxon>
        <taxon>Nitrosomonadales</taxon>
        <taxon>Methylophilaceae</taxon>
        <taxon>Novimethylophilus</taxon>
    </lineage>
</organism>
<dbReference type="RefSeq" id="WP_109013894.1">
    <property type="nucleotide sequence ID" value="NZ_BDOQ01000001.1"/>
</dbReference>
<evidence type="ECO:0000259" key="5">
    <source>
        <dbReference type="PROSITE" id="PS50977"/>
    </source>
</evidence>
<dbReference type="PROSITE" id="PS50977">
    <property type="entry name" value="HTH_TETR_2"/>
    <property type="match status" value="1"/>
</dbReference>
<dbReference type="InterPro" id="IPR001647">
    <property type="entry name" value="HTH_TetR"/>
</dbReference>
<keyword evidence="3" id="KW-0804">Transcription</keyword>
<dbReference type="Proteomes" id="UP000245081">
    <property type="component" value="Unassembled WGS sequence"/>
</dbReference>
<dbReference type="SUPFAM" id="SSF46689">
    <property type="entry name" value="Homeodomain-like"/>
    <property type="match status" value="1"/>
</dbReference>
<keyword evidence="2 4" id="KW-0238">DNA-binding</keyword>
<evidence type="ECO:0000313" key="6">
    <source>
        <dbReference type="EMBL" id="GBG12671.1"/>
    </source>
</evidence>
<reference evidence="6 7" key="1">
    <citation type="journal article" date="2018" name="Environ. Microbiol.">
        <title>Isolation and genomic characterization of Novimethylophilus kurashikiensis gen. nov. sp. nov., a new lanthanide-dependent methylotrophic species of Methylophilaceae.</title>
        <authorList>
            <person name="Lv H."/>
            <person name="Sahin N."/>
            <person name="Tani A."/>
        </authorList>
    </citation>
    <scope>NUCLEOTIDE SEQUENCE [LARGE SCALE GENOMIC DNA]</scope>
    <source>
        <strain evidence="6 7">La2-4</strain>
    </source>
</reference>
<evidence type="ECO:0000256" key="2">
    <source>
        <dbReference type="ARBA" id="ARBA00023125"/>
    </source>
</evidence>
<dbReference type="AlphaFoldDB" id="A0A2R5F7L4"/>
<comment type="caution">
    <text evidence="6">The sequence shown here is derived from an EMBL/GenBank/DDBJ whole genome shotgun (WGS) entry which is preliminary data.</text>
</comment>
<evidence type="ECO:0000256" key="1">
    <source>
        <dbReference type="ARBA" id="ARBA00023015"/>
    </source>
</evidence>